<feature type="non-terminal residue" evidence="1">
    <location>
        <position position="1"/>
    </location>
</feature>
<sequence>LLLIAGGRTLDSTAPSPETSETEANKAACHFGKLDHVIFGFVTSSTQAPSTIRATAGPQAISGHGGNARNMSPNHFLVVMQTVLAKDRRSTAAPLLGLSAELAWKGLKKGMLRRVLSINDLQVKVAWLRWVRSTVESVEKAACGQ</sequence>
<evidence type="ECO:0000313" key="1">
    <source>
        <dbReference type="EMBL" id="KAG0422696.1"/>
    </source>
</evidence>
<gene>
    <name evidence="1" type="ORF">HPB47_001507</name>
</gene>
<dbReference type="EMBL" id="JABSTQ010010194">
    <property type="protein sequence ID" value="KAG0422696.1"/>
    <property type="molecule type" value="Genomic_DNA"/>
</dbReference>
<proteinExistence type="predicted"/>
<keyword evidence="2" id="KW-1185">Reference proteome</keyword>
<name>A0AC60PNT5_IXOPE</name>
<protein>
    <submittedName>
        <fullName evidence="1">Uncharacterized protein</fullName>
    </submittedName>
</protein>
<dbReference type="Proteomes" id="UP000805193">
    <property type="component" value="Unassembled WGS sequence"/>
</dbReference>
<comment type="caution">
    <text evidence="1">The sequence shown here is derived from an EMBL/GenBank/DDBJ whole genome shotgun (WGS) entry which is preliminary data.</text>
</comment>
<evidence type="ECO:0000313" key="2">
    <source>
        <dbReference type="Proteomes" id="UP000805193"/>
    </source>
</evidence>
<reference evidence="1 2" key="1">
    <citation type="journal article" date="2020" name="Cell">
        <title>Large-Scale Comparative Analyses of Tick Genomes Elucidate Their Genetic Diversity and Vector Capacities.</title>
        <authorList>
            <consortium name="Tick Genome and Microbiome Consortium (TIGMIC)"/>
            <person name="Jia N."/>
            <person name="Wang J."/>
            <person name="Shi W."/>
            <person name="Du L."/>
            <person name="Sun Y."/>
            <person name="Zhan W."/>
            <person name="Jiang J.F."/>
            <person name="Wang Q."/>
            <person name="Zhang B."/>
            <person name="Ji P."/>
            <person name="Bell-Sakyi L."/>
            <person name="Cui X.M."/>
            <person name="Yuan T.T."/>
            <person name="Jiang B.G."/>
            <person name="Yang W.F."/>
            <person name="Lam T.T."/>
            <person name="Chang Q.C."/>
            <person name="Ding S.J."/>
            <person name="Wang X.J."/>
            <person name="Zhu J.G."/>
            <person name="Ruan X.D."/>
            <person name="Zhao L."/>
            <person name="Wei J.T."/>
            <person name="Ye R.Z."/>
            <person name="Que T.C."/>
            <person name="Du C.H."/>
            <person name="Zhou Y.H."/>
            <person name="Cheng J.X."/>
            <person name="Dai P.F."/>
            <person name="Guo W.B."/>
            <person name="Han X.H."/>
            <person name="Huang E.J."/>
            <person name="Li L.F."/>
            <person name="Wei W."/>
            <person name="Gao Y.C."/>
            <person name="Liu J.Z."/>
            <person name="Shao H.Z."/>
            <person name="Wang X."/>
            <person name="Wang C.C."/>
            <person name="Yang T.C."/>
            <person name="Huo Q.B."/>
            <person name="Li W."/>
            <person name="Chen H.Y."/>
            <person name="Chen S.E."/>
            <person name="Zhou L.G."/>
            <person name="Ni X.B."/>
            <person name="Tian J.H."/>
            <person name="Sheng Y."/>
            <person name="Liu T."/>
            <person name="Pan Y.S."/>
            <person name="Xia L.Y."/>
            <person name="Li J."/>
            <person name="Zhao F."/>
            <person name="Cao W.C."/>
        </authorList>
    </citation>
    <scope>NUCLEOTIDE SEQUENCE [LARGE SCALE GENOMIC DNA]</scope>
    <source>
        <strain evidence="1">Iper-2018</strain>
    </source>
</reference>
<organism evidence="1 2">
    <name type="scientific">Ixodes persulcatus</name>
    <name type="common">Taiga tick</name>
    <dbReference type="NCBI Taxonomy" id="34615"/>
    <lineage>
        <taxon>Eukaryota</taxon>
        <taxon>Metazoa</taxon>
        <taxon>Ecdysozoa</taxon>
        <taxon>Arthropoda</taxon>
        <taxon>Chelicerata</taxon>
        <taxon>Arachnida</taxon>
        <taxon>Acari</taxon>
        <taxon>Parasitiformes</taxon>
        <taxon>Ixodida</taxon>
        <taxon>Ixodoidea</taxon>
        <taxon>Ixodidae</taxon>
        <taxon>Ixodinae</taxon>
        <taxon>Ixodes</taxon>
    </lineage>
</organism>
<accession>A0AC60PNT5</accession>